<keyword evidence="2" id="KW-1185">Reference proteome</keyword>
<name>A0ACC0Y4W2_9ROSI</name>
<evidence type="ECO:0000313" key="1">
    <source>
        <dbReference type="EMBL" id="KAJ0028204.1"/>
    </source>
</evidence>
<protein>
    <submittedName>
        <fullName evidence="1">Uncharacterized protein</fullName>
    </submittedName>
</protein>
<organism evidence="1 2">
    <name type="scientific">Pistacia integerrima</name>
    <dbReference type="NCBI Taxonomy" id="434235"/>
    <lineage>
        <taxon>Eukaryota</taxon>
        <taxon>Viridiplantae</taxon>
        <taxon>Streptophyta</taxon>
        <taxon>Embryophyta</taxon>
        <taxon>Tracheophyta</taxon>
        <taxon>Spermatophyta</taxon>
        <taxon>Magnoliopsida</taxon>
        <taxon>eudicotyledons</taxon>
        <taxon>Gunneridae</taxon>
        <taxon>Pentapetalae</taxon>
        <taxon>rosids</taxon>
        <taxon>malvids</taxon>
        <taxon>Sapindales</taxon>
        <taxon>Anacardiaceae</taxon>
        <taxon>Pistacia</taxon>
    </lineage>
</organism>
<evidence type="ECO:0000313" key="2">
    <source>
        <dbReference type="Proteomes" id="UP001163603"/>
    </source>
</evidence>
<proteinExistence type="predicted"/>
<sequence>MIKKANRQLQWKIQLLEEEKDKFLTRSQALDEELKLMKEEKQNQRESSSTNSIRSQHQKEGDNGYKVYHKSSPAASGSKIQLLEAELAKTKEANSTYKAQIKRLSSEGKSHRVNGRKSATEGEVVTKERFERTKSSLESELRDIRERYLQMSLKYAEVEAQREELVMKLKIAKNGKRWFS</sequence>
<accession>A0ACC0Y4W2</accession>
<dbReference type="Proteomes" id="UP001163603">
    <property type="component" value="Chromosome 9"/>
</dbReference>
<gene>
    <name evidence="1" type="ORF">Pint_35779</name>
</gene>
<comment type="caution">
    <text evidence="1">The sequence shown here is derived from an EMBL/GenBank/DDBJ whole genome shotgun (WGS) entry which is preliminary data.</text>
</comment>
<reference evidence="2" key="1">
    <citation type="journal article" date="2023" name="G3 (Bethesda)">
        <title>Genome assembly and association tests identify interacting loci associated with vigor, precocity, and sex in interspecific pistachio rootstocks.</title>
        <authorList>
            <person name="Palmer W."/>
            <person name="Jacygrad E."/>
            <person name="Sagayaradj S."/>
            <person name="Cavanaugh K."/>
            <person name="Han R."/>
            <person name="Bertier L."/>
            <person name="Beede B."/>
            <person name="Kafkas S."/>
            <person name="Golino D."/>
            <person name="Preece J."/>
            <person name="Michelmore R."/>
        </authorList>
    </citation>
    <scope>NUCLEOTIDE SEQUENCE [LARGE SCALE GENOMIC DNA]</scope>
</reference>
<dbReference type="EMBL" id="CM047744">
    <property type="protein sequence ID" value="KAJ0028204.1"/>
    <property type="molecule type" value="Genomic_DNA"/>
</dbReference>